<dbReference type="Proteomes" id="UP000480425">
    <property type="component" value="Unassembled WGS sequence"/>
</dbReference>
<dbReference type="EMBL" id="VZCW01000020">
    <property type="protein sequence ID" value="MQN11390.1"/>
    <property type="molecule type" value="Genomic_DNA"/>
</dbReference>
<dbReference type="AlphaFoldDB" id="A0A6A7U1Z9"/>
<sequence>MPDIREIIDRENRQPGAIIEDLRQKNIDVIPWKVLEKEYNPKLHPVYTDKNYRDKTRRGKTERMTRVTYNIQKLAVKRMKELMFTIPVNRKYTTADDDEKKAAAIMEAIFQKNRINALNLKRSHKLFASCEMVTIWYAQLQDTTYAGYPSKLKLRCRTFSPLDGDILYPLFDEYDDMIALSVQYTRKKGNDTVTYFDTYTDEFHFRWINMNSNGWKEDIVPEPINIKKIAGIYIHRDLPIWEDQSDNGYELEWTESRAGNYLRKNSRPTWVIYSDSQKVTAPKNKKQEPTDDNAGRNVLRYGKGDKAGYATWSQATDAQKLFTEELRRNIHTSLQLPDMSMEQMKATPMSGEARKMLFIDCQMKVTDESGDWLEFFDREVNVVRAFCKIMYPELAQAFETLTVTNEITAFQIDDRSQEIKDMSDATGGKPIVSRRTAIRRLKMVPEEEVEEEEKRIEQEEAMANDAFTNEPTM</sequence>
<feature type="region of interest" description="Disordered" evidence="1">
    <location>
        <begin position="277"/>
        <end position="297"/>
    </location>
</feature>
<dbReference type="InterPro" id="IPR021145">
    <property type="entry name" value="Portal_protein_SPP1_Gp6-like"/>
</dbReference>
<dbReference type="OrthoDB" id="1452435at2"/>
<reference evidence="4 5" key="1">
    <citation type="submission" date="2019-09" db="EMBL/GenBank/DDBJ databases">
        <title>Distinct polysaccharide growth profiles of human intestinal Prevotella copri isolates.</title>
        <authorList>
            <person name="Fehlner-Peach H."/>
            <person name="Magnabosco C."/>
            <person name="Raghavan V."/>
            <person name="Scher J.U."/>
            <person name="Tett A."/>
            <person name="Cox L.M."/>
            <person name="Gottsegen C."/>
            <person name="Watters A."/>
            <person name="Wiltshire- Gordon J.D."/>
            <person name="Segata N."/>
            <person name="Bonneau R."/>
            <person name="Littman D.R."/>
        </authorList>
    </citation>
    <scope>NUCLEOTIDE SEQUENCE [LARGE SCALE GENOMIC DNA]</scope>
    <source>
        <strain evidence="3">IA622</strain>
        <strain evidence="5">iA622</strain>
        <strain evidence="4">iAQ1179</strain>
        <strain evidence="2">IAQ1179</strain>
    </source>
</reference>
<gene>
    <name evidence="3" type="ORF">F7D73_09950</name>
    <name evidence="2" type="ORF">F7D95_00855</name>
</gene>
<dbReference type="Pfam" id="PF05133">
    <property type="entry name" value="SPP1_portal"/>
    <property type="match status" value="1"/>
</dbReference>
<proteinExistence type="predicted"/>
<dbReference type="Proteomes" id="UP000442105">
    <property type="component" value="Unassembled WGS sequence"/>
</dbReference>
<feature type="region of interest" description="Disordered" evidence="1">
    <location>
        <begin position="445"/>
        <end position="473"/>
    </location>
</feature>
<name>A0A6A7U1Z9_9BACT</name>
<dbReference type="EMBL" id="VZCB01000079">
    <property type="protein sequence ID" value="MQN81263.1"/>
    <property type="molecule type" value="Genomic_DNA"/>
</dbReference>
<evidence type="ECO:0000313" key="4">
    <source>
        <dbReference type="Proteomes" id="UP000442105"/>
    </source>
</evidence>
<evidence type="ECO:0000313" key="5">
    <source>
        <dbReference type="Proteomes" id="UP000480425"/>
    </source>
</evidence>
<organism evidence="3 5">
    <name type="scientific">Segatella copri</name>
    <dbReference type="NCBI Taxonomy" id="165179"/>
    <lineage>
        <taxon>Bacteria</taxon>
        <taxon>Pseudomonadati</taxon>
        <taxon>Bacteroidota</taxon>
        <taxon>Bacteroidia</taxon>
        <taxon>Bacteroidales</taxon>
        <taxon>Prevotellaceae</taxon>
        <taxon>Segatella</taxon>
    </lineage>
</organism>
<dbReference type="RefSeq" id="WP_153081912.1">
    <property type="nucleotide sequence ID" value="NZ_VZCB01000079.1"/>
</dbReference>
<accession>A0A6A7U1Z9</accession>
<evidence type="ECO:0000256" key="1">
    <source>
        <dbReference type="SAM" id="MobiDB-lite"/>
    </source>
</evidence>
<evidence type="ECO:0000313" key="3">
    <source>
        <dbReference type="EMBL" id="MQN81263.1"/>
    </source>
</evidence>
<protein>
    <submittedName>
        <fullName evidence="3">Phage portal protein</fullName>
    </submittedName>
</protein>
<evidence type="ECO:0000313" key="2">
    <source>
        <dbReference type="EMBL" id="MQN11390.1"/>
    </source>
</evidence>
<comment type="caution">
    <text evidence="3">The sequence shown here is derived from an EMBL/GenBank/DDBJ whole genome shotgun (WGS) entry which is preliminary data.</text>
</comment>